<evidence type="ECO:0000313" key="2">
    <source>
        <dbReference type="EMBL" id="KAG2188929.1"/>
    </source>
</evidence>
<dbReference type="InterPro" id="IPR033512">
    <property type="entry name" value="TFG"/>
</dbReference>
<keyword evidence="3" id="KW-1185">Reference proteome</keyword>
<name>A0A8H7QBP6_9FUNG</name>
<sequence>MLDDMDIVHAISQRNVLKVTVFDKERHPLPRDSWDERSQSISQATLSNLERDLLSMRETINDLLKRLGEKKPSEEKQDHRDADSDKPSYKQLSTTDMADFLEESQSKRKDTYNTPSDVASPKKSSPSATRQSVYSYPQAVSSTPAKAPASTNNQQYYSPYQQTQQQASVIPPYSQQQQQQQQQHQQQPQQQQAPHQTAKPPPQPTYAAPHAYRPSPNYNSAVSTPPYGQPPQQHPVQGVEPHYQQARPPQPPSNHLQNPPSAPNYSQPQATGPSYSYPDNSRWR</sequence>
<feature type="compositionally biased region" description="Polar residues" evidence="1">
    <location>
        <begin position="112"/>
        <end position="144"/>
    </location>
</feature>
<dbReference type="AlphaFoldDB" id="A0A8H7QBP6"/>
<dbReference type="OrthoDB" id="1594986at2759"/>
<dbReference type="Proteomes" id="UP000612746">
    <property type="component" value="Unassembled WGS sequence"/>
</dbReference>
<gene>
    <name evidence="2" type="ORF">INT44_004071</name>
</gene>
<protein>
    <submittedName>
        <fullName evidence="2">Uncharacterized protein</fullName>
    </submittedName>
</protein>
<organism evidence="2 3">
    <name type="scientific">Umbelopsis vinacea</name>
    <dbReference type="NCBI Taxonomy" id="44442"/>
    <lineage>
        <taxon>Eukaryota</taxon>
        <taxon>Fungi</taxon>
        <taxon>Fungi incertae sedis</taxon>
        <taxon>Mucoromycota</taxon>
        <taxon>Mucoromycotina</taxon>
        <taxon>Umbelopsidomycetes</taxon>
        <taxon>Umbelopsidales</taxon>
        <taxon>Umbelopsidaceae</taxon>
        <taxon>Umbelopsis</taxon>
    </lineage>
</organism>
<feature type="compositionally biased region" description="Basic and acidic residues" evidence="1">
    <location>
        <begin position="64"/>
        <end position="88"/>
    </location>
</feature>
<dbReference type="GO" id="GO:0048208">
    <property type="term" value="P:COPII vesicle coating"/>
    <property type="evidence" value="ECO:0007669"/>
    <property type="project" value="InterPro"/>
</dbReference>
<feature type="compositionally biased region" description="Low complexity" evidence="1">
    <location>
        <begin position="150"/>
        <end position="166"/>
    </location>
</feature>
<dbReference type="PANTHER" id="PTHR15335">
    <property type="entry name" value="PROTEIN TFG"/>
    <property type="match status" value="1"/>
</dbReference>
<dbReference type="EMBL" id="JAEPRA010000001">
    <property type="protein sequence ID" value="KAG2188929.1"/>
    <property type="molecule type" value="Genomic_DNA"/>
</dbReference>
<feature type="compositionally biased region" description="Polar residues" evidence="1">
    <location>
        <begin position="253"/>
        <end position="284"/>
    </location>
</feature>
<evidence type="ECO:0000313" key="3">
    <source>
        <dbReference type="Proteomes" id="UP000612746"/>
    </source>
</evidence>
<feature type="region of interest" description="Disordered" evidence="1">
    <location>
        <begin position="64"/>
        <end position="284"/>
    </location>
</feature>
<dbReference type="GO" id="GO:0070971">
    <property type="term" value="C:endoplasmic reticulum exit site"/>
    <property type="evidence" value="ECO:0007669"/>
    <property type="project" value="TreeGrafter"/>
</dbReference>
<evidence type="ECO:0000256" key="1">
    <source>
        <dbReference type="SAM" id="MobiDB-lite"/>
    </source>
</evidence>
<dbReference type="GO" id="GO:0042802">
    <property type="term" value="F:identical protein binding"/>
    <property type="evidence" value="ECO:0007669"/>
    <property type="project" value="InterPro"/>
</dbReference>
<dbReference type="PANTHER" id="PTHR15335:SF7">
    <property type="entry name" value="PROTEIN TFG"/>
    <property type="match status" value="1"/>
</dbReference>
<proteinExistence type="predicted"/>
<feature type="compositionally biased region" description="Low complexity" evidence="1">
    <location>
        <begin position="175"/>
        <end position="198"/>
    </location>
</feature>
<comment type="caution">
    <text evidence="2">The sequence shown here is derived from an EMBL/GenBank/DDBJ whole genome shotgun (WGS) entry which is preliminary data.</text>
</comment>
<reference evidence="2" key="1">
    <citation type="submission" date="2020-12" db="EMBL/GenBank/DDBJ databases">
        <title>Metabolic potential, ecology and presence of endohyphal bacteria is reflected in genomic diversity of Mucoromycotina.</title>
        <authorList>
            <person name="Muszewska A."/>
            <person name="Okrasinska A."/>
            <person name="Steczkiewicz K."/>
            <person name="Drgas O."/>
            <person name="Orlowska M."/>
            <person name="Perlinska-Lenart U."/>
            <person name="Aleksandrzak-Piekarczyk T."/>
            <person name="Szatraj K."/>
            <person name="Zielenkiewicz U."/>
            <person name="Pilsyk S."/>
            <person name="Malc E."/>
            <person name="Mieczkowski P."/>
            <person name="Kruszewska J.S."/>
            <person name="Biernat P."/>
            <person name="Pawlowska J."/>
        </authorList>
    </citation>
    <scope>NUCLEOTIDE SEQUENCE</scope>
    <source>
        <strain evidence="2">WA0000051536</strain>
    </source>
</reference>
<accession>A0A8H7QBP6</accession>